<feature type="compositionally biased region" description="Basic and acidic residues" evidence="1">
    <location>
        <begin position="114"/>
        <end position="123"/>
    </location>
</feature>
<accession>A0ABQ8UMQ4</accession>
<gene>
    <name evidence="2" type="ORF">PAPYR_4134</name>
</gene>
<feature type="region of interest" description="Disordered" evidence="1">
    <location>
        <begin position="78"/>
        <end position="123"/>
    </location>
</feature>
<keyword evidence="3" id="KW-1185">Reference proteome</keyword>
<reference evidence="2" key="1">
    <citation type="journal article" date="2022" name="bioRxiv">
        <title>Genomics of Preaxostyla Flagellates Illuminates Evolutionary Transitions and the Path Towards Mitochondrial Loss.</title>
        <authorList>
            <person name="Novak L.V.F."/>
            <person name="Treitli S.C."/>
            <person name="Pyrih J."/>
            <person name="Halakuc P."/>
            <person name="Pipaliya S.V."/>
            <person name="Vacek V."/>
            <person name="Brzon O."/>
            <person name="Soukal P."/>
            <person name="Eme L."/>
            <person name="Dacks J.B."/>
            <person name="Karnkowska A."/>
            <person name="Elias M."/>
            <person name="Hampl V."/>
        </authorList>
    </citation>
    <scope>NUCLEOTIDE SEQUENCE</scope>
    <source>
        <strain evidence="2">RCP-MX</strain>
    </source>
</reference>
<evidence type="ECO:0000256" key="1">
    <source>
        <dbReference type="SAM" id="MobiDB-lite"/>
    </source>
</evidence>
<proteinExistence type="predicted"/>
<name>A0ABQ8UMQ4_9EUKA</name>
<sequence>MSKGSRAINTYEFGDSRPDDQSWPKSAEVLIAEGWYRFPAPRKRPSSPPPPIAPKELGNRDVVPDKIGCRTRRKWKGMLSSPLCGGSQTLAPPESDMRGWKERRHQACVPSTTSERHEKVSPG</sequence>
<evidence type="ECO:0000313" key="2">
    <source>
        <dbReference type="EMBL" id="KAJ4459741.1"/>
    </source>
</evidence>
<comment type="caution">
    <text evidence="2">The sequence shown here is derived from an EMBL/GenBank/DDBJ whole genome shotgun (WGS) entry which is preliminary data.</text>
</comment>
<feature type="region of interest" description="Disordered" evidence="1">
    <location>
        <begin position="38"/>
        <end position="63"/>
    </location>
</feature>
<protein>
    <submittedName>
        <fullName evidence="2">Uncharacterized protein</fullName>
    </submittedName>
</protein>
<evidence type="ECO:0000313" key="3">
    <source>
        <dbReference type="Proteomes" id="UP001141327"/>
    </source>
</evidence>
<dbReference type="Proteomes" id="UP001141327">
    <property type="component" value="Unassembled WGS sequence"/>
</dbReference>
<dbReference type="EMBL" id="JAPMOS010000017">
    <property type="protein sequence ID" value="KAJ4459741.1"/>
    <property type="molecule type" value="Genomic_DNA"/>
</dbReference>
<organism evidence="2 3">
    <name type="scientific">Paratrimastix pyriformis</name>
    <dbReference type="NCBI Taxonomy" id="342808"/>
    <lineage>
        <taxon>Eukaryota</taxon>
        <taxon>Metamonada</taxon>
        <taxon>Preaxostyla</taxon>
        <taxon>Paratrimastigidae</taxon>
        <taxon>Paratrimastix</taxon>
    </lineage>
</organism>
<feature type="region of interest" description="Disordered" evidence="1">
    <location>
        <begin position="1"/>
        <end position="24"/>
    </location>
</feature>